<keyword evidence="3" id="KW-1185">Reference proteome</keyword>
<protein>
    <recommendedName>
        <fullName evidence="1">A to I editase domain-containing protein</fullName>
    </recommendedName>
</protein>
<dbReference type="PROSITE" id="PS50141">
    <property type="entry name" value="A_DEAMIN_EDITASE"/>
    <property type="match status" value="1"/>
</dbReference>
<dbReference type="PANTHER" id="PTHR47803:SF1">
    <property type="entry name" value="TRNA-SPECIFIC ADENOSINE DEAMINASE 1"/>
    <property type="match status" value="1"/>
</dbReference>
<dbReference type="RefSeq" id="XP_043048913.1">
    <property type="nucleotide sequence ID" value="XM_043191606.1"/>
</dbReference>
<dbReference type="PANTHER" id="PTHR47803">
    <property type="entry name" value="TRNA-SPECIFIC ADENOSINE DEAMINASE 1"/>
    <property type="match status" value="1"/>
</dbReference>
<dbReference type="GO" id="GO:0002100">
    <property type="term" value="P:tRNA wobble adenosine to inosine editing"/>
    <property type="evidence" value="ECO:0007669"/>
    <property type="project" value="InterPro"/>
</dbReference>
<dbReference type="GeneID" id="66114156"/>
<evidence type="ECO:0000313" key="3">
    <source>
        <dbReference type="Proteomes" id="UP000790833"/>
    </source>
</evidence>
<dbReference type="SMART" id="SM00552">
    <property type="entry name" value="ADEAMc"/>
    <property type="match status" value="1"/>
</dbReference>
<gene>
    <name evidence="2" type="ORF">KQ657_000782</name>
</gene>
<dbReference type="Pfam" id="PF02137">
    <property type="entry name" value="A_deamin"/>
    <property type="match status" value="1"/>
</dbReference>
<dbReference type="InterPro" id="IPR002466">
    <property type="entry name" value="A_deamin"/>
</dbReference>
<dbReference type="InterPro" id="IPR042935">
    <property type="entry name" value="Tad1"/>
</dbReference>
<dbReference type="EMBL" id="JAHMUF010000012">
    <property type="protein sequence ID" value="KAG7193365.1"/>
    <property type="molecule type" value="Genomic_DNA"/>
</dbReference>
<feature type="domain" description="A to I editase" evidence="1">
    <location>
        <begin position="62"/>
        <end position="370"/>
    </location>
</feature>
<dbReference type="GO" id="GO:0043829">
    <property type="term" value="F:tRNA-specific adenosine-37 deaminase activity"/>
    <property type="evidence" value="ECO:0007669"/>
    <property type="project" value="TreeGrafter"/>
</dbReference>
<comment type="caution">
    <text evidence="2">The sequence shown here is derived from an EMBL/GenBank/DDBJ whole genome shotgun (WGS) entry which is preliminary data.</text>
</comment>
<dbReference type="Proteomes" id="UP000790833">
    <property type="component" value="Unassembled WGS sequence"/>
</dbReference>
<dbReference type="AlphaFoldDB" id="A0A9P8AI49"/>
<reference evidence="2" key="1">
    <citation type="submission" date="2021-03" db="EMBL/GenBank/DDBJ databases">
        <authorList>
            <person name="Palmer J.M."/>
        </authorList>
    </citation>
    <scope>NUCLEOTIDE SEQUENCE</scope>
    <source>
        <strain evidence="2">ARV_011</strain>
    </source>
</reference>
<evidence type="ECO:0000259" key="1">
    <source>
        <dbReference type="PROSITE" id="PS50141"/>
    </source>
</evidence>
<evidence type="ECO:0000313" key="2">
    <source>
        <dbReference type="EMBL" id="KAG7193365.1"/>
    </source>
</evidence>
<name>A0A9P8AI49_9ASCO</name>
<dbReference type="GO" id="GO:0003723">
    <property type="term" value="F:RNA binding"/>
    <property type="evidence" value="ECO:0007669"/>
    <property type="project" value="InterPro"/>
</dbReference>
<proteinExistence type="predicted"/>
<accession>A0A9P8AI49</accession>
<organism evidence="2 3">
    <name type="scientific">Scheffersomyces spartinae</name>
    <dbReference type="NCBI Taxonomy" id="45513"/>
    <lineage>
        <taxon>Eukaryota</taxon>
        <taxon>Fungi</taxon>
        <taxon>Dikarya</taxon>
        <taxon>Ascomycota</taxon>
        <taxon>Saccharomycotina</taxon>
        <taxon>Pichiomycetes</taxon>
        <taxon>Debaryomycetaceae</taxon>
        <taxon>Scheffersomyces</taxon>
    </lineage>
</organism>
<dbReference type="OrthoDB" id="10268011at2759"/>
<sequence>MNINKAIANEVYKNLTCTFNGLLVKSGKPIVRSNGVKEWTVLSGICAVEKNDDANPNVELIALATGVKCLPDKTREYSHGSIVHDSHAEILVLRLFNWFILKECQKKHSQYLLKGLKGTYYWNKKYKLALYISEPPCGDASTLYLASKTNSTDNWEDEQDKDNCAEEPKTKKPKLVRGRFGFGQLGIIRSKPGRLDSIPTKSKSCSDKLTVKQVTGVTNALVSLLLPDGVYIDYLVLGEFKEEDTNRCFNSRISNIEQKQALNVVKFDKKEDEEYEYKFHRQDNFQPSPLSLLYIAPYNFVEVLNNGVKNGSYIKNKPPKPSGESIICNKQLYQLFTQVYQGTKTYTSYNELKVSNEERQHLKDKARSTLGIWTSTSLDDFSLL</sequence>